<name>A0A9X8RLP9_CLODI</name>
<dbReference type="Proteomes" id="UP000189137">
    <property type="component" value="Unassembled WGS sequence"/>
</dbReference>
<gene>
    <name evidence="1" type="ORF">SAMEA3375112_03414</name>
</gene>
<reference evidence="1 2" key="1">
    <citation type="submission" date="2017-02" db="EMBL/GenBank/DDBJ databases">
        <authorList>
            <consortium name="Pathogen Informatics"/>
        </authorList>
    </citation>
    <scope>NUCLEOTIDE SEQUENCE [LARGE SCALE GENOMIC DNA]</scope>
    <source>
        <strain evidence="1 2">VRECD0157</strain>
    </source>
</reference>
<comment type="caution">
    <text evidence="1">The sequence shown here is derived from an EMBL/GenBank/DDBJ whole genome shotgun (WGS) entry which is preliminary data.</text>
</comment>
<organism evidence="1 2">
    <name type="scientific">Clostridioides difficile</name>
    <name type="common">Peptoclostridium difficile</name>
    <dbReference type="NCBI Taxonomy" id="1496"/>
    <lineage>
        <taxon>Bacteria</taxon>
        <taxon>Bacillati</taxon>
        <taxon>Bacillota</taxon>
        <taxon>Clostridia</taxon>
        <taxon>Peptostreptococcales</taxon>
        <taxon>Peptostreptococcaceae</taxon>
        <taxon>Clostridioides</taxon>
    </lineage>
</organism>
<dbReference type="RefSeq" id="WP_021394609.1">
    <property type="nucleotide sequence ID" value="NZ_CAADAQ010000012.1"/>
</dbReference>
<protein>
    <submittedName>
        <fullName evidence="1">Uncharacterized protein</fullName>
    </submittedName>
</protein>
<accession>A0A9X8RLP9</accession>
<evidence type="ECO:0000313" key="2">
    <source>
        <dbReference type="Proteomes" id="UP000189137"/>
    </source>
</evidence>
<evidence type="ECO:0000313" key="1">
    <source>
        <dbReference type="EMBL" id="SJT00811.1"/>
    </source>
</evidence>
<sequence>MLENYYITGLPIKLSEILGTVYQPTIEELIKFDMANLEIVNPFLVLEKSYSQLCNEESFELKCKYDAIPILDLMMLTSRKDSSEKIELLSDKIKKSLSILYKTDIKNIEYMNNIKTGILIKFDDKKKNAFISREDFGLVSDLILEMFYIDKKNLFKDEEDKWIENTGSEREKQLIAHFKEKERKKREKEAYHLCDYINIVQNIDGYISMDVILKMTYWQLINAYKTKIQFKNYDESLGFAWSFKYQTDMDKMKHWSKEIKIPLSTVK</sequence>
<dbReference type="EMBL" id="FUPS01000014">
    <property type="protein sequence ID" value="SJT00811.1"/>
    <property type="molecule type" value="Genomic_DNA"/>
</dbReference>
<dbReference type="AlphaFoldDB" id="A0A9X8RLP9"/>
<proteinExistence type="predicted"/>